<comment type="function">
    <text evidence="7 10">This protein binds specifically to 23S rRNA; its binding is stimulated by other ribosomal proteins, e.g., L4, L17, and L20. It is important during the early stages of 50S assembly. It makes multiple contacts with different domains of the 23S rRNA in the assembled 50S subunit and ribosome.</text>
</comment>
<dbReference type="InterPro" id="IPR036394">
    <property type="entry name" value="Ribosomal_uL22_sf"/>
</dbReference>
<proteinExistence type="inferred from homology"/>
<comment type="similarity">
    <text evidence="1 7 8">Belongs to the universal ribosomal protein uL22 family.</text>
</comment>
<organism evidence="12 13">
    <name type="scientific">candidate division Kazan bacterium GW2011_GWB1_52_7</name>
    <dbReference type="NCBI Taxonomy" id="1620414"/>
    <lineage>
        <taxon>Bacteria</taxon>
        <taxon>Bacteria division Kazan-3B-28</taxon>
    </lineage>
</organism>
<dbReference type="GO" id="GO:0019843">
    <property type="term" value="F:rRNA binding"/>
    <property type="evidence" value="ECO:0007669"/>
    <property type="project" value="UniProtKB-UniRule"/>
</dbReference>
<evidence type="ECO:0000256" key="3">
    <source>
        <dbReference type="ARBA" id="ARBA00022884"/>
    </source>
</evidence>
<evidence type="ECO:0000256" key="5">
    <source>
        <dbReference type="ARBA" id="ARBA00023274"/>
    </source>
</evidence>
<evidence type="ECO:0000256" key="10">
    <source>
        <dbReference type="RuleBase" id="RU004008"/>
    </source>
</evidence>
<name>A0A0G2A3F3_UNCK3</name>
<dbReference type="InterPro" id="IPR047867">
    <property type="entry name" value="Ribosomal_uL22_bac/org-type"/>
</dbReference>
<evidence type="ECO:0000256" key="11">
    <source>
        <dbReference type="SAM" id="MobiDB-lite"/>
    </source>
</evidence>
<dbReference type="SUPFAM" id="SSF54843">
    <property type="entry name" value="Ribosomal protein L22"/>
    <property type="match status" value="1"/>
</dbReference>
<evidence type="ECO:0000313" key="13">
    <source>
        <dbReference type="Proteomes" id="UP000034913"/>
    </source>
</evidence>
<keyword evidence="4 7" id="KW-0689">Ribosomal protein</keyword>
<feature type="region of interest" description="Disordered" evidence="11">
    <location>
        <begin position="115"/>
        <end position="175"/>
    </location>
</feature>
<dbReference type="GO" id="GO:0022625">
    <property type="term" value="C:cytosolic large ribosomal subunit"/>
    <property type="evidence" value="ECO:0007669"/>
    <property type="project" value="TreeGrafter"/>
</dbReference>
<dbReference type="HAMAP" id="MF_01331_B">
    <property type="entry name" value="Ribosomal_uL22_B"/>
    <property type="match status" value="1"/>
</dbReference>
<sequence>MEIQATAKSVRMSPKKIRPLANILRSLPAKAAVERLRYHQSKSAVLLSKVIRSAIQNAVNNYNLKEDNLKIEHLTVDAGSVYKRYWFRSHGGSDKLLKRTAHLKVVLTEIKPSRVKKPVVQPPTAKPAQPTEVASTAEPTPKASPAGFNQLPDKGRSAAGRRGLGKIFTPRTTNK</sequence>
<dbReference type="InterPro" id="IPR001063">
    <property type="entry name" value="Ribosomal_uL22"/>
</dbReference>
<reference evidence="12 13" key="1">
    <citation type="journal article" date="2015" name="Nature">
        <title>rRNA introns, odd ribosomes, and small enigmatic genomes across a large radiation of phyla.</title>
        <authorList>
            <person name="Brown C.T."/>
            <person name="Hug L.A."/>
            <person name="Thomas B.C."/>
            <person name="Sharon I."/>
            <person name="Castelle C.J."/>
            <person name="Singh A."/>
            <person name="Wilkins M.J."/>
            <person name="Williams K.H."/>
            <person name="Banfield J.F."/>
        </authorList>
    </citation>
    <scope>NUCLEOTIDE SEQUENCE [LARGE SCALE GENOMIC DNA]</scope>
</reference>
<keyword evidence="5 7" id="KW-0687">Ribonucleoprotein</keyword>
<dbReference type="Pfam" id="PF00237">
    <property type="entry name" value="Ribosomal_L22"/>
    <property type="match status" value="1"/>
</dbReference>
<dbReference type="CDD" id="cd00336">
    <property type="entry name" value="Ribosomal_L22"/>
    <property type="match status" value="1"/>
</dbReference>
<gene>
    <name evidence="7" type="primary">rplV</name>
    <name evidence="12" type="ORF">VF00_C0002G0034</name>
</gene>
<evidence type="ECO:0000313" key="12">
    <source>
        <dbReference type="EMBL" id="KKW26709.1"/>
    </source>
</evidence>
<accession>A0A0G2A3F3</accession>
<dbReference type="GO" id="GO:0006412">
    <property type="term" value="P:translation"/>
    <property type="evidence" value="ECO:0007669"/>
    <property type="project" value="UniProtKB-UniRule"/>
</dbReference>
<keyword evidence="3 7" id="KW-0694">RNA-binding</keyword>
<dbReference type="PANTHER" id="PTHR13501">
    <property type="entry name" value="CHLOROPLAST 50S RIBOSOMAL PROTEIN L22-RELATED"/>
    <property type="match status" value="1"/>
</dbReference>
<dbReference type="NCBIfam" id="TIGR01044">
    <property type="entry name" value="rplV_bact"/>
    <property type="match status" value="1"/>
</dbReference>
<evidence type="ECO:0000256" key="4">
    <source>
        <dbReference type="ARBA" id="ARBA00022980"/>
    </source>
</evidence>
<dbReference type="Gene3D" id="3.90.470.10">
    <property type="entry name" value="Ribosomal protein L22/L17"/>
    <property type="match status" value="1"/>
</dbReference>
<dbReference type="Proteomes" id="UP000034913">
    <property type="component" value="Unassembled WGS sequence"/>
</dbReference>
<comment type="subunit">
    <text evidence="7 9">Part of the 50S ribosomal subunit.</text>
</comment>
<evidence type="ECO:0000256" key="9">
    <source>
        <dbReference type="RuleBase" id="RU004006"/>
    </source>
</evidence>
<keyword evidence="2 7" id="KW-0699">rRNA-binding</keyword>
<dbReference type="AlphaFoldDB" id="A0A0G2A3F3"/>
<evidence type="ECO:0000256" key="8">
    <source>
        <dbReference type="RuleBase" id="RU004005"/>
    </source>
</evidence>
<protein>
    <recommendedName>
        <fullName evidence="6 7">Large ribosomal subunit protein uL22</fullName>
    </recommendedName>
</protein>
<dbReference type="EMBL" id="LCRB01000002">
    <property type="protein sequence ID" value="KKW26709.1"/>
    <property type="molecule type" value="Genomic_DNA"/>
</dbReference>
<evidence type="ECO:0000256" key="1">
    <source>
        <dbReference type="ARBA" id="ARBA00009451"/>
    </source>
</evidence>
<comment type="function">
    <text evidence="7">The globular domain of the protein is located near the polypeptide exit tunnel on the outside of the subunit, while an extended beta-hairpin is found that lines the wall of the exit tunnel in the center of the 70S ribosome.</text>
</comment>
<evidence type="ECO:0000256" key="6">
    <source>
        <dbReference type="ARBA" id="ARBA00035207"/>
    </source>
</evidence>
<evidence type="ECO:0000256" key="7">
    <source>
        <dbReference type="HAMAP-Rule" id="MF_01331"/>
    </source>
</evidence>
<evidence type="ECO:0000256" key="2">
    <source>
        <dbReference type="ARBA" id="ARBA00022730"/>
    </source>
</evidence>
<dbReference type="PANTHER" id="PTHR13501:SF8">
    <property type="entry name" value="LARGE RIBOSOMAL SUBUNIT PROTEIN UL22M"/>
    <property type="match status" value="1"/>
</dbReference>
<dbReference type="InterPro" id="IPR005727">
    <property type="entry name" value="Ribosomal_uL22_bac/chlpt-type"/>
</dbReference>
<dbReference type="GO" id="GO:0003735">
    <property type="term" value="F:structural constituent of ribosome"/>
    <property type="evidence" value="ECO:0007669"/>
    <property type="project" value="InterPro"/>
</dbReference>
<comment type="caution">
    <text evidence="12">The sequence shown here is derived from an EMBL/GenBank/DDBJ whole genome shotgun (WGS) entry which is preliminary data.</text>
</comment>